<dbReference type="Proteomes" id="UP000236370">
    <property type="component" value="Unassembled WGS sequence"/>
</dbReference>
<name>A0A2J8PWW3_PANTR</name>
<feature type="non-terminal residue" evidence="2">
    <location>
        <position position="1"/>
    </location>
</feature>
<organism evidence="2 3">
    <name type="scientific">Pan troglodytes</name>
    <name type="common">Chimpanzee</name>
    <dbReference type="NCBI Taxonomy" id="9598"/>
    <lineage>
        <taxon>Eukaryota</taxon>
        <taxon>Metazoa</taxon>
        <taxon>Chordata</taxon>
        <taxon>Craniata</taxon>
        <taxon>Vertebrata</taxon>
        <taxon>Euteleostomi</taxon>
        <taxon>Mammalia</taxon>
        <taxon>Eutheria</taxon>
        <taxon>Euarchontoglires</taxon>
        <taxon>Primates</taxon>
        <taxon>Haplorrhini</taxon>
        <taxon>Catarrhini</taxon>
        <taxon>Hominidae</taxon>
        <taxon>Pan</taxon>
    </lineage>
</organism>
<accession>A0A2J8PWW3</accession>
<reference evidence="2 3" key="1">
    <citation type="submission" date="2017-12" db="EMBL/GenBank/DDBJ databases">
        <title>High-resolution comparative analysis of great ape genomes.</title>
        <authorList>
            <person name="Pollen A."/>
            <person name="Hastie A."/>
            <person name="Hormozdiari F."/>
            <person name="Dougherty M."/>
            <person name="Liu R."/>
            <person name="Chaisson M."/>
            <person name="Hoppe E."/>
            <person name="Hill C."/>
            <person name="Pang A."/>
            <person name="Hillier L."/>
            <person name="Baker C."/>
            <person name="Armstrong J."/>
            <person name="Shendure J."/>
            <person name="Paten B."/>
            <person name="Wilson R."/>
            <person name="Chao H."/>
            <person name="Schneider V."/>
            <person name="Ventura M."/>
            <person name="Kronenberg Z."/>
            <person name="Murali S."/>
            <person name="Gordon D."/>
            <person name="Cantsilieris S."/>
            <person name="Munson K."/>
            <person name="Nelson B."/>
            <person name="Raja A."/>
            <person name="Underwood J."/>
            <person name="Diekhans M."/>
            <person name="Fiddes I."/>
            <person name="Haussler D."/>
            <person name="Eichler E."/>
        </authorList>
    </citation>
    <scope>NUCLEOTIDE SEQUENCE [LARGE SCALE GENOMIC DNA]</scope>
    <source>
        <strain evidence="2">Yerkes chimp pedigree #C0471</strain>
    </source>
</reference>
<protein>
    <submittedName>
        <fullName evidence="2">Uncharacterized protein</fullName>
    </submittedName>
</protein>
<feature type="region of interest" description="Disordered" evidence="1">
    <location>
        <begin position="1"/>
        <end position="21"/>
    </location>
</feature>
<sequence length="67" mass="7140">PCEDTASVATRSHLGSREQALPDTESASTLILVQPSELSVVLGELSYRVISRPIVWTGTKACQIPCA</sequence>
<gene>
    <name evidence="2" type="ORF">CK820_G0053434</name>
</gene>
<dbReference type="AlphaFoldDB" id="A0A2J8PWW3"/>
<dbReference type="EMBL" id="NBAG03000136">
    <property type="protein sequence ID" value="PNI88508.1"/>
    <property type="molecule type" value="Genomic_DNA"/>
</dbReference>
<evidence type="ECO:0000313" key="2">
    <source>
        <dbReference type="EMBL" id="PNI88508.1"/>
    </source>
</evidence>
<proteinExistence type="predicted"/>
<evidence type="ECO:0000313" key="3">
    <source>
        <dbReference type="Proteomes" id="UP000236370"/>
    </source>
</evidence>
<evidence type="ECO:0000256" key="1">
    <source>
        <dbReference type="SAM" id="MobiDB-lite"/>
    </source>
</evidence>
<comment type="caution">
    <text evidence="2">The sequence shown here is derived from an EMBL/GenBank/DDBJ whole genome shotgun (WGS) entry which is preliminary data.</text>
</comment>